<protein>
    <submittedName>
        <fullName evidence="4">DUF4959 domain-containing protein</fullName>
    </submittedName>
</protein>
<evidence type="ECO:0000313" key="5">
    <source>
        <dbReference type="Proteomes" id="UP001172083"/>
    </source>
</evidence>
<feature type="domain" description="DUF4959" evidence="1">
    <location>
        <begin position="21"/>
        <end position="123"/>
    </location>
</feature>
<comment type="caution">
    <text evidence="4">The sequence shown here is derived from an EMBL/GenBank/DDBJ whole genome shotgun (WGS) entry which is preliminary data.</text>
</comment>
<reference evidence="4" key="1">
    <citation type="submission" date="2023-06" db="EMBL/GenBank/DDBJ databases">
        <title>Genomic of Agaribacillus aureum.</title>
        <authorList>
            <person name="Wang G."/>
        </authorList>
    </citation>
    <scope>NUCLEOTIDE SEQUENCE</scope>
    <source>
        <strain evidence="4">BMA12</strain>
    </source>
</reference>
<evidence type="ECO:0000313" key="4">
    <source>
        <dbReference type="EMBL" id="MDN5214942.1"/>
    </source>
</evidence>
<evidence type="ECO:0000259" key="3">
    <source>
        <dbReference type="Pfam" id="PF17166"/>
    </source>
</evidence>
<evidence type="ECO:0000259" key="2">
    <source>
        <dbReference type="Pfam" id="PF16391"/>
    </source>
</evidence>
<name>A0ABT8LB15_9BACT</name>
<keyword evidence="5" id="KW-1185">Reference proteome</keyword>
<dbReference type="InterPro" id="IPR032527">
    <property type="entry name" value="DUF4959"/>
</dbReference>
<dbReference type="Proteomes" id="UP001172083">
    <property type="component" value="Unassembled WGS sequence"/>
</dbReference>
<accession>A0ABT8LB15</accession>
<proteinExistence type="predicted"/>
<dbReference type="RefSeq" id="WP_346760280.1">
    <property type="nucleotide sequence ID" value="NZ_JAUJEB010000005.1"/>
</dbReference>
<dbReference type="Pfam" id="PF17166">
    <property type="entry name" value="DUF5126"/>
    <property type="match status" value="1"/>
</dbReference>
<dbReference type="Pfam" id="PF16323">
    <property type="entry name" value="DUF4959"/>
    <property type="match status" value="1"/>
</dbReference>
<feature type="domain" description="DUF5126" evidence="3">
    <location>
        <begin position="125"/>
        <end position="230"/>
    </location>
</feature>
<feature type="domain" description="DUF5000" evidence="2">
    <location>
        <begin position="260"/>
        <end position="409"/>
    </location>
</feature>
<organism evidence="4 5">
    <name type="scientific">Agaribacillus aureus</name>
    <dbReference type="NCBI Taxonomy" id="3051825"/>
    <lineage>
        <taxon>Bacteria</taxon>
        <taxon>Pseudomonadati</taxon>
        <taxon>Bacteroidota</taxon>
        <taxon>Cytophagia</taxon>
        <taxon>Cytophagales</taxon>
        <taxon>Splendidivirgaceae</taxon>
        <taxon>Agaribacillus</taxon>
    </lineage>
</organism>
<dbReference type="Gene3D" id="2.60.120.260">
    <property type="entry name" value="Galactose-binding domain-like"/>
    <property type="match status" value="1"/>
</dbReference>
<dbReference type="InterPro" id="IPR032164">
    <property type="entry name" value="DUF5000"/>
</dbReference>
<dbReference type="Pfam" id="PF16391">
    <property type="entry name" value="DUF5000"/>
    <property type="match status" value="1"/>
</dbReference>
<dbReference type="EMBL" id="JAUJEB010000005">
    <property type="protein sequence ID" value="MDN5214942.1"/>
    <property type="molecule type" value="Genomic_DNA"/>
</dbReference>
<sequence>MKIRSILYFALLLSGSTLFFQCEEEEHAPIHNDGINPGKITVSEIKSTAGGAVIRYQLPNDGDLLYVEAQYALDNGRKMQVRASVYIDSIQLEGFGSVGTFPVELYAVDRGGNRSEALKVDIETLTPPVETIFGTVELERTFGGVNVQWKNPNKAPIALIMMALPDSLENRVDLDVFETIYSQAPEGNTSLRGFGDVGHKFAVVVRDRWDNLSDTLSVSLTPLLEEELDKLKFKEVILPGDIPAVPPWNPSGGSTMPDLWDGNLFGGGAARLVTTHGDMPDNYYYTFDLGVNVKLSRLKFWQFLWGSDGSEFFYFDAQYERFEVWGASELDASGDFDTWTLLRKCEIIKPSGLPIEKGSFSNEDMEAAFAGHDFEFPLDAPEVRYIRIKVNKTFSNLDWASCGEMSFFGQIND</sequence>
<gene>
    <name evidence="4" type="ORF">QQ020_22875</name>
</gene>
<dbReference type="InterPro" id="IPR033431">
    <property type="entry name" value="DUF5126"/>
</dbReference>
<evidence type="ECO:0000259" key="1">
    <source>
        <dbReference type="Pfam" id="PF16323"/>
    </source>
</evidence>